<dbReference type="Gene3D" id="1.10.10.10">
    <property type="entry name" value="Winged helix-like DNA-binding domain superfamily/Winged helix DNA-binding domain"/>
    <property type="match status" value="1"/>
</dbReference>
<name>A0A086P9F6_SPHHM</name>
<evidence type="ECO:0000259" key="4">
    <source>
        <dbReference type="PROSITE" id="PS50043"/>
    </source>
</evidence>
<dbReference type="AlphaFoldDB" id="A0A086P9F6"/>
<comment type="caution">
    <text evidence="5">The sequence shown here is derived from an EMBL/GenBank/DDBJ whole genome shotgun (WGS) entry which is preliminary data.</text>
</comment>
<dbReference type="PRINTS" id="PR00038">
    <property type="entry name" value="HTHLUXR"/>
</dbReference>
<dbReference type="InterPro" id="IPR016032">
    <property type="entry name" value="Sig_transdc_resp-reg_C-effctor"/>
</dbReference>
<dbReference type="STRING" id="76947.GCA_002080435_01048"/>
<accession>A0A086P9F6</accession>
<dbReference type="InterPro" id="IPR000792">
    <property type="entry name" value="Tscrpt_reg_LuxR_C"/>
</dbReference>
<dbReference type="GO" id="GO:0006355">
    <property type="term" value="P:regulation of DNA-templated transcription"/>
    <property type="evidence" value="ECO:0007669"/>
    <property type="project" value="InterPro"/>
</dbReference>
<dbReference type="PANTHER" id="PTHR44688">
    <property type="entry name" value="DNA-BINDING TRANSCRIPTIONAL ACTIVATOR DEVR_DOSR"/>
    <property type="match status" value="1"/>
</dbReference>
<dbReference type="OrthoDB" id="9782655at2"/>
<keyword evidence="6" id="KW-1185">Reference proteome</keyword>
<sequence length="90" mass="9808">MTNAVKRQGAGRPFAAMDLLSPREREVLAAVAKGLTNRQTGELLGISHRTVEVHRARLMRKLDVQSVAQLVALYVLHGQSQAGHGDRPPC</sequence>
<reference evidence="5" key="1">
    <citation type="submission" date="2014-08" db="EMBL/GenBank/DDBJ databases">
        <title>Draft genome sequences of Sphingobium herbicidovorans.</title>
        <authorList>
            <person name="Gan H.M."/>
            <person name="Gan H.Y."/>
            <person name="Savka M.A."/>
        </authorList>
    </citation>
    <scope>NUCLEOTIDE SEQUENCE [LARGE SCALE GENOMIC DNA]</scope>
    <source>
        <strain evidence="5">NBRC 16415</strain>
    </source>
</reference>
<dbReference type="CDD" id="cd06170">
    <property type="entry name" value="LuxR_C_like"/>
    <property type="match status" value="1"/>
</dbReference>
<evidence type="ECO:0000313" key="6">
    <source>
        <dbReference type="Proteomes" id="UP000024284"/>
    </source>
</evidence>
<dbReference type="EMBL" id="JFZA02000017">
    <property type="protein sequence ID" value="KFG90024.1"/>
    <property type="molecule type" value="Genomic_DNA"/>
</dbReference>
<evidence type="ECO:0000256" key="2">
    <source>
        <dbReference type="ARBA" id="ARBA00023125"/>
    </source>
</evidence>
<evidence type="ECO:0000256" key="1">
    <source>
        <dbReference type="ARBA" id="ARBA00023015"/>
    </source>
</evidence>
<dbReference type="RefSeq" id="WP_037465932.1">
    <property type="nucleotide sequence ID" value="NZ_BCZD01000030.1"/>
</dbReference>
<proteinExistence type="predicted"/>
<dbReference type="PATRIC" id="fig|1219045.3.peg.2240"/>
<evidence type="ECO:0000313" key="5">
    <source>
        <dbReference type="EMBL" id="KFG90024.1"/>
    </source>
</evidence>
<feature type="domain" description="HTH luxR-type" evidence="4">
    <location>
        <begin position="13"/>
        <end position="78"/>
    </location>
</feature>
<evidence type="ECO:0000256" key="3">
    <source>
        <dbReference type="ARBA" id="ARBA00023163"/>
    </source>
</evidence>
<dbReference type="Pfam" id="PF00196">
    <property type="entry name" value="GerE"/>
    <property type="match status" value="1"/>
</dbReference>
<gene>
    <name evidence="5" type="primary">fixJ_4</name>
    <name evidence="5" type="ORF">BV98_002197</name>
</gene>
<keyword evidence="3" id="KW-0804">Transcription</keyword>
<organism evidence="5 6">
    <name type="scientific">Sphingobium herbicidovorans (strain ATCC 700291 / DSM 11019 / CCUG 56400 / KCTC 2939 / LMG 18315 / NBRC 16415 / MH)</name>
    <name type="common">Sphingomonas herbicidovorans</name>
    <dbReference type="NCBI Taxonomy" id="1219045"/>
    <lineage>
        <taxon>Bacteria</taxon>
        <taxon>Pseudomonadati</taxon>
        <taxon>Pseudomonadota</taxon>
        <taxon>Alphaproteobacteria</taxon>
        <taxon>Sphingomonadales</taxon>
        <taxon>Sphingomonadaceae</taxon>
        <taxon>Sphingobium</taxon>
    </lineage>
</organism>
<dbReference type="SUPFAM" id="SSF46894">
    <property type="entry name" value="C-terminal effector domain of the bipartite response regulators"/>
    <property type="match status" value="1"/>
</dbReference>
<dbReference type="Proteomes" id="UP000024284">
    <property type="component" value="Unassembled WGS sequence"/>
</dbReference>
<dbReference type="InterPro" id="IPR036388">
    <property type="entry name" value="WH-like_DNA-bd_sf"/>
</dbReference>
<protein>
    <submittedName>
        <fullName evidence="5">Response regulator FixJ</fullName>
    </submittedName>
</protein>
<dbReference type="SMART" id="SM00421">
    <property type="entry name" value="HTH_LUXR"/>
    <property type="match status" value="1"/>
</dbReference>
<dbReference type="GO" id="GO:0003677">
    <property type="term" value="F:DNA binding"/>
    <property type="evidence" value="ECO:0007669"/>
    <property type="project" value="UniProtKB-KW"/>
</dbReference>
<keyword evidence="1" id="KW-0805">Transcription regulation</keyword>
<dbReference type="PROSITE" id="PS50043">
    <property type="entry name" value="HTH_LUXR_2"/>
    <property type="match status" value="1"/>
</dbReference>
<dbReference type="PANTHER" id="PTHR44688:SF16">
    <property type="entry name" value="DNA-BINDING TRANSCRIPTIONAL ACTIVATOR DEVR_DOSR"/>
    <property type="match status" value="1"/>
</dbReference>
<keyword evidence="2" id="KW-0238">DNA-binding</keyword>
<dbReference type="eggNOG" id="COG2197">
    <property type="taxonomic scope" value="Bacteria"/>
</dbReference>